<evidence type="ECO:0000256" key="1">
    <source>
        <dbReference type="SAM" id="MobiDB-lite"/>
    </source>
</evidence>
<organism evidence="2">
    <name type="scientific">Nonomuraea gerenzanensis</name>
    <dbReference type="NCBI Taxonomy" id="93944"/>
    <lineage>
        <taxon>Bacteria</taxon>
        <taxon>Bacillati</taxon>
        <taxon>Actinomycetota</taxon>
        <taxon>Actinomycetes</taxon>
        <taxon>Streptosporangiales</taxon>
        <taxon>Streptosporangiaceae</taxon>
        <taxon>Nonomuraea</taxon>
    </lineage>
</organism>
<dbReference type="AlphaFoldDB" id="A0A1M4EC76"/>
<gene>
    <name evidence="2" type="ORF">BN4615_P6063</name>
</gene>
<proteinExistence type="predicted"/>
<protein>
    <submittedName>
        <fullName evidence="2">Uncharacterized protein</fullName>
    </submittedName>
</protein>
<sequence length="38" mass="3826">MDGGGRVHGSHHENSPHQGPSGTSPHGEGRTPSCSTCS</sequence>
<feature type="region of interest" description="Disordered" evidence="1">
    <location>
        <begin position="1"/>
        <end position="38"/>
    </location>
</feature>
<dbReference type="EMBL" id="LT559118">
    <property type="protein sequence ID" value="SBO96547.1"/>
    <property type="molecule type" value="Genomic_DNA"/>
</dbReference>
<reference evidence="2" key="1">
    <citation type="submission" date="2016-04" db="EMBL/GenBank/DDBJ databases">
        <authorList>
            <person name="Evans L.H."/>
            <person name="Alamgir A."/>
            <person name="Owens N."/>
            <person name="Weber N.D."/>
            <person name="Virtaneva K."/>
            <person name="Barbian K."/>
            <person name="Babar A."/>
            <person name="Rosenke K."/>
        </authorList>
    </citation>
    <scope>NUCLEOTIDE SEQUENCE</scope>
    <source>
        <strain evidence="2">Nono1</strain>
    </source>
</reference>
<accession>A0A1M4EC76</accession>
<name>A0A1M4EC76_9ACTN</name>
<evidence type="ECO:0000313" key="2">
    <source>
        <dbReference type="EMBL" id="SBO96547.1"/>
    </source>
</evidence>